<keyword evidence="10" id="KW-1185">Reference proteome</keyword>
<feature type="compositionally biased region" description="Low complexity" evidence="7">
    <location>
        <begin position="1464"/>
        <end position="1478"/>
    </location>
</feature>
<dbReference type="InterPro" id="IPR036397">
    <property type="entry name" value="RNaseH_sf"/>
</dbReference>
<dbReference type="InterPro" id="IPR001584">
    <property type="entry name" value="Integrase_cat-core"/>
</dbReference>
<feature type="compositionally biased region" description="Acidic residues" evidence="7">
    <location>
        <begin position="171"/>
        <end position="182"/>
    </location>
</feature>
<dbReference type="OrthoDB" id="418879at2759"/>
<feature type="region of interest" description="Disordered" evidence="7">
    <location>
        <begin position="1917"/>
        <end position="2002"/>
    </location>
</feature>
<keyword evidence="3" id="KW-0540">Nuclease</keyword>
<keyword evidence="2" id="KW-0548">Nucleotidyltransferase</keyword>
<dbReference type="Gene3D" id="3.30.420.10">
    <property type="entry name" value="Ribonuclease H-like superfamily/Ribonuclease H"/>
    <property type="match status" value="1"/>
</dbReference>
<organism evidence="9 10">
    <name type="scientific">Symbiodinium microadriaticum</name>
    <name type="common">Dinoflagellate</name>
    <name type="synonym">Zooxanthella microadriatica</name>
    <dbReference type="NCBI Taxonomy" id="2951"/>
    <lineage>
        <taxon>Eukaryota</taxon>
        <taxon>Sar</taxon>
        <taxon>Alveolata</taxon>
        <taxon>Dinophyceae</taxon>
        <taxon>Suessiales</taxon>
        <taxon>Symbiodiniaceae</taxon>
        <taxon>Symbiodinium</taxon>
    </lineage>
</organism>
<comment type="caution">
    <text evidence="9">The sequence shown here is derived from an EMBL/GenBank/DDBJ whole genome shotgun (WGS) entry which is preliminary data.</text>
</comment>
<dbReference type="GO" id="GO:0003676">
    <property type="term" value="F:nucleic acid binding"/>
    <property type="evidence" value="ECO:0007669"/>
    <property type="project" value="InterPro"/>
</dbReference>
<dbReference type="GO" id="GO:0015074">
    <property type="term" value="P:DNA integration"/>
    <property type="evidence" value="ECO:0007669"/>
    <property type="project" value="InterPro"/>
</dbReference>
<dbReference type="EMBL" id="LSRX01000593">
    <property type="protein sequence ID" value="OLP93168.1"/>
    <property type="molecule type" value="Genomic_DNA"/>
</dbReference>
<evidence type="ECO:0000256" key="1">
    <source>
        <dbReference type="ARBA" id="ARBA00022679"/>
    </source>
</evidence>
<evidence type="ECO:0000313" key="10">
    <source>
        <dbReference type="Proteomes" id="UP000186817"/>
    </source>
</evidence>
<evidence type="ECO:0000256" key="4">
    <source>
        <dbReference type="ARBA" id="ARBA00022759"/>
    </source>
</evidence>
<dbReference type="PROSITE" id="PS00141">
    <property type="entry name" value="ASP_PROTEASE"/>
    <property type="match status" value="1"/>
</dbReference>
<dbReference type="Proteomes" id="UP000186817">
    <property type="component" value="Unassembled WGS sequence"/>
</dbReference>
<gene>
    <name evidence="9" type="primary">GIP</name>
    <name evidence="9" type="ORF">AK812_SmicGene24958</name>
</gene>
<feature type="domain" description="Integrase catalytic" evidence="8">
    <location>
        <begin position="1569"/>
        <end position="1752"/>
    </location>
</feature>
<feature type="compositionally biased region" description="Low complexity" evidence="7">
    <location>
        <begin position="1950"/>
        <end position="1968"/>
    </location>
</feature>
<dbReference type="SUPFAM" id="SSF53098">
    <property type="entry name" value="Ribonuclease H-like"/>
    <property type="match status" value="1"/>
</dbReference>
<sequence length="2718" mass="305488">MADSKDRAVIPAWDGAARSWRRYTREVASWVQSVPVYKRRYCGAQLLSRLTGPARLLAMSWSNLVLDSSDGVRVLLRKLAGSPLVRKSLPNAAAICQQYFAFKRNPSETIGNFLVRETLVHEEFVEAIIRLHEEKEGLSQDQLDFGLPPSEDEWNDEEWNSSWGWWNHEDGYEDEEVGDVPPDDSRAPEGPAEGEPVHDGGDGDRGGAAPGSSPSHRSVGDRSPTRRSAGEAQQVGTPPTAKPAVNEMTVADSFIMGVLRGWRLLQAAGLSAEEKRDILSSTKNSLDYEVVAAALQNLWDDQLLGHRNHGSSHQHLNFMDSQTSEQPDAFYTDQDDWSWMDPGWYEGYYADEANWEDSDGWWNAGSQDWGPEAMPAVTEQAEDNDPQLKEAAKAEKIAESLAAEAQRTWSEAQRATQQLRKDRGFGAPMKCFNCGGNHMIRDCPHGRSHGYSKGKGYGKKGAFYSEYSGYPGDYMDMQYTNKGKSKGKTKKGFWSDLHVHALWKGKQGKAKGKGKDTSGFRQVNAYSSDMFVGGLELSDVFEAATSEISKPEPKPQIGMLDSGATASAAPDAVVQGLISAVLSHDRNAKIELDQGARPYFRFGNGRWGRALCRVHISSSVSGTHRTFSLYTLPNPTEYYQAGFEKSALVPVLIGMDFMGHNGAGLMVDFSRGFAMFTSDPQPEIFKLDVNHKGHYTLDIVKYLTKGIRCDEGHPHVVVRAAPSPKASHSAHAVLDLGVVWFDLQVEKIMVASLKAKSAAAKNKAKPLDPTRVMKMDVRDPRAKATQWPCWGTHTPSAPQANLHGQWVVCAVCCVRLLYTPRQGSSSQHTTVENPGMIKRMLSELQPLMGDALPTAQICRHMLAKINAEEVLNKAIREARNKSCSSTTIPEMMTSPATTSSWEVAVPDDDEELVQAYETEASRQVVQKVMAMSTLMMATSASMLMGLHLHDREGLWEISCGPHGWLSAAAEEHGLKPRQINFQNGYDLYHKDTWERLRELRQVHRPRRIWLSLPSSKWCVWGTMNHNSPSDNHKFEQGRRRERRLLWNVVSFLKESLEADNDLDIYFEWPHPCGGWKQVPMVELQDYLEKNGMPWLRCRIDGCNYGLRDPESGMFIRKPWLVYTTDESFHHAFRAKICPGNHGKHCTREGHDQEASSYYPWKLVQAITRHWQDRTVPQRHLQLLQQRDGSVPIESGGGDDLWKCVLEEHDNDYEHEEEECYMDAQMVEATRLGLETLCREARLRERFDMDVCENILLEFAKQAKQTFVEKKPHSRWQQSPFHILLGAYSHGAFSGVTRNSSRYPELNRYINSYLRHWLPHRRWSSIAMTLNGRTVPHTDNHNCKGTVNVIHGLGPCENGGIWLKGEPPDGYGAVRRRLPDGSLHQGYVAQTRHQFITFSPEVTHATQSWKGQRLTLTAFTTRSTPYLSSSDWTALRKLDYPLPQQYDLPRDLVELPTIKNHFSATTTTSTSDPGDSTPTVKDHFPATTATSTSDPGGHNVSVDTGDGPSEAEQSSWEAQIAKFHKAAGHPTNRNMAKIIKDAGHPEWKVQAALRHRCPACLSLKPGGTSSGQIPPASTHSLYGAWEAVGVDSAEWVPPGSKTKVKFLLFMDLATKLRMVKPLYVYDFLEMRSESGEDFLRSFAEGWLAAFPKPRLLVLDAAKSFVSDAVHEFASHANIQMSYVAEKEAWSHGVLEAGVQDVKMTASAIHLESLSQDPTVTLILASSALNATEYTGGFSSFQWAFGREYSLTDEDVRTFLTSDYQHEFVKLVQARAKAEEVARSTRAKRVLSKLANTTVRQPLREFGPMELVKVWRKVWPQQQFKGPRGGLRKSGRPHWIGPGRVVFHEVLPHQEADDSRRHIVWVLVGSQMFRCSVHSVRPVTETEKFQFETSGEDKSATWRTLSDIMPNREYVDLTDQVPDENETELPDLPQAPDKRTLVQPTRRVSRKTTLNPTPTASTTTAEATNTDEQALGTDNPSANTTRDREEGVNDYEDPEAKRPKTETTWVDELYMEERKPKDTIDVFTAFQETEEFMKIEFDLPAPESNRQRKFLERDPILYLVKKMKDSEVVLSRLPEKEKCLFQRAKMKEVDSFIKNEAVRKCLDDAELRQAMDSGRIVKARWVLTWKLVPPEDQPEAKKDSRENPQTVHNVEGTKKAKARIVLLGFQHPSLLDPSFKTASPVQSMLGRNLLYAMAVDSQWHLEGLDLATAFLQTQPTEADQELWTTGVQELREALGLSSDSVMRVLRNIYGSTTAPRGLWLSLHKTLTGLGAQAVLGERCLWVWLSKDKMDGNHPKTIGAMGGHVDDFHRIGDGSDEWLAIKERINNAYKWGMAKTGSYRHAGTDVSTVKDENGYDEIVVDQSYYIEALMDVDIVPERLRTDTALSKRDIDACRASLGALQWVAIQSQPQVCARCNLLLTDLVTNGTMETAREIQQVVSEVRQEPFKLHFKKFVKAKHWRDVVFVSMGDQAHANRPKGDSTGGLVTLLAGPESVTGCVCPMSLIGWRTWKLKRKAIGSNDAEVQSILEAEDHNFRARLLWSELHGACGHDAQRPLRVDFVDVVERQIAGIKGVLCTESRGGYDAVEVNESPLLGLSNMRAALQAFQLRGNLRRAACELRWVASDFDLADALTKKRADCREGMLKFLRTGHWCIRYDPSFTSAKKSRKAGTTAVGTVQDYLDSPHEPYSPDAAEAFWGWCNRYDLSSDVFISSIYRRM</sequence>
<evidence type="ECO:0000256" key="3">
    <source>
        <dbReference type="ARBA" id="ARBA00022722"/>
    </source>
</evidence>
<evidence type="ECO:0000259" key="8">
    <source>
        <dbReference type="PROSITE" id="PS50994"/>
    </source>
</evidence>
<dbReference type="InterPro" id="IPR001969">
    <property type="entry name" value="Aspartic_peptidase_AS"/>
</dbReference>
<evidence type="ECO:0000256" key="2">
    <source>
        <dbReference type="ARBA" id="ARBA00022695"/>
    </source>
</evidence>
<dbReference type="GO" id="GO:0006508">
    <property type="term" value="P:proteolysis"/>
    <property type="evidence" value="ECO:0007669"/>
    <property type="project" value="InterPro"/>
</dbReference>
<evidence type="ECO:0000313" key="9">
    <source>
        <dbReference type="EMBL" id="OLP93168.1"/>
    </source>
</evidence>
<accession>A0A1Q9DDA7</accession>
<dbReference type="GO" id="GO:0003964">
    <property type="term" value="F:RNA-directed DNA polymerase activity"/>
    <property type="evidence" value="ECO:0007669"/>
    <property type="project" value="UniProtKB-KW"/>
</dbReference>
<dbReference type="InterPro" id="IPR012337">
    <property type="entry name" value="RNaseH-like_sf"/>
</dbReference>
<proteinExistence type="predicted"/>
<feature type="compositionally biased region" description="Basic and acidic residues" evidence="7">
    <location>
        <begin position="195"/>
        <end position="205"/>
    </location>
</feature>
<dbReference type="GO" id="GO:0004190">
    <property type="term" value="F:aspartic-type endopeptidase activity"/>
    <property type="evidence" value="ECO:0007669"/>
    <property type="project" value="InterPro"/>
</dbReference>
<dbReference type="GO" id="GO:0004519">
    <property type="term" value="F:endonuclease activity"/>
    <property type="evidence" value="ECO:0007669"/>
    <property type="project" value="UniProtKB-KW"/>
</dbReference>
<dbReference type="PROSITE" id="PS50994">
    <property type="entry name" value="INTEGRASE"/>
    <property type="match status" value="1"/>
</dbReference>
<evidence type="ECO:0000256" key="6">
    <source>
        <dbReference type="ARBA" id="ARBA00022918"/>
    </source>
</evidence>
<protein>
    <submittedName>
        <fullName evidence="9">Copia protein</fullName>
    </submittedName>
</protein>
<keyword evidence="4" id="KW-0255">Endonuclease</keyword>
<feature type="region of interest" description="Disordered" evidence="7">
    <location>
        <begin position="165"/>
        <end position="244"/>
    </location>
</feature>
<evidence type="ECO:0000256" key="5">
    <source>
        <dbReference type="ARBA" id="ARBA00022801"/>
    </source>
</evidence>
<keyword evidence="5" id="KW-0378">Hydrolase</keyword>
<keyword evidence="6" id="KW-0695">RNA-directed DNA polymerase</keyword>
<keyword evidence="1" id="KW-0808">Transferase</keyword>
<evidence type="ECO:0000256" key="7">
    <source>
        <dbReference type="SAM" id="MobiDB-lite"/>
    </source>
</evidence>
<name>A0A1Q9DDA7_SYMMI</name>
<reference evidence="9 10" key="1">
    <citation type="submission" date="2016-02" db="EMBL/GenBank/DDBJ databases">
        <title>Genome analysis of coral dinoflagellate symbionts highlights evolutionary adaptations to a symbiotic lifestyle.</title>
        <authorList>
            <person name="Aranda M."/>
            <person name="Li Y."/>
            <person name="Liew Y.J."/>
            <person name="Baumgarten S."/>
            <person name="Simakov O."/>
            <person name="Wilson M."/>
            <person name="Piel J."/>
            <person name="Ashoor H."/>
            <person name="Bougouffa S."/>
            <person name="Bajic V.B."/>
            <person name="Ryu T."/>
            <person name="Ravasi T."/>
            <person name="Bayer T."/>
            <person name="Micklem G."/>
            <person name="Kim H."/>
            <person name="Bhak J."/>
            <person name="Lajeunesse T.C."/>
            <person name="Voolstra C.R."/>
        </authorList>
    </citation>
    <scope>NUCLEOTIDE SEQUENCE [LARGE SCALE GENOMIC DNA]</scope>
    <source>
        <strain evidence="9 10">CCMP2467</strain>
    </source>
</reference>
<feature type="region of interest" description="Disordered" evidence="7">
    <location>
        <begin position="1463"/>
        <end position="1513"/>
    </location>
</feature>